<organism evidence="1">
    <name type="scientific">marine sediment metagenome</name>
    <dbReference type="NCBI Taxonomy" id="412755"/>
    <lineage>
        <taxon>unclassified sequences</taxon>
        <taxon>metagenomes</taxon>
        <taxon>ecological metagenomes</taxon>
    </lineage>
</organism>
<dbReference type="AlphaFoldDB" id="X1MVS9"/>
<proteinExistence type="predicted"/>
<accession>X1MVS9</accession>
<gene>
    <name evidence="1" type="ORF">S06H3_31499</name>
</gene>
<evidence type="ECO:0008006" key="2">
    <source>
        <dbReference type="Google" id="ProtNLM"/>
    </source>
</evidence>
<dbReference type="InterPro" id="IPR015422">
    <property type="entry name" value="PyrdxlP-dep_Trfase_small"/>
</dbReference>
<comment type="caution">
    <text evidence="1">The sequence shown here is derived from an EMBL/GenBank/DDBJ whole genome shotgun (WGS) entry which is preliminary data.</text>
</comment>
<dbReference type="Gene3D" id="3.90.1150.10">
    <property type="entry name" value="Aspartate Aminotransferase, domain 1"/>
    <property type="match status" value="1"/>
</dbReference>
<name>X1MVS9_9ZZZZ</name>
<reference evidence="1" key="1">
    <citation type="journal article" date="2014" name="Front. Microbiol.">
        <title>High frequency of phylogenetically diverse reductive dehalogenase-homologous genes in deep subseafloor sedimentary metagenomes.</title>
        <authorList>
            <person name="Kawai M."/>
            <person name="Futagami T."/>
            <person name="Toyoda A."/>
            <person name="Takaki Y."/>
            <person name="Nishi S."/>
            <person name="Hori S."/>
            <person name="Arai W."/>
            <person name="Tsubouchi T."/>
            <person name="Morono Y."/>
            <person name="Uchiyama I."/>
            <person name="Ito T."/>
            <person name="Fujiyama A."/>
            <person name="Inagaki F."/>
            <person name="Takami H."/>
        </authorList>
    </citation>
    <scope>NUCLEOTIDE SEQUENCE</scope>
    <source>
        <strain evidence="1">Expedition CK06-06</strain>
    </source>
</reference>
<protein>
    <recommendedName>
        <fullName evidence="2">Aromatic amino acid beta-eliminating lyase/threonine aldolase domain-containing protein</fullName>
    </recommendedName>
</protein>
<evidence type="ECO:0000313" key="1">
    <source>
        <dbReference type="EMBL" id="GAI22126.1"/>
    </source>
</evidence>
<feature type="non-terminal residue" evidence="1">
    <location>
        <position position="60"/>
    </location>
</feature>
<dbReference type="EMBL" id="BARV01018659">
    <property type="protein sequence ID" value="GAI22126.1"/>
    <property type="molecule type" value="Genomic_DNA"/>
</dbReference>
<dbReference type="PANTHER" id="PTHR32325">
    <property type="entry name" value="BETA-ELIMINATING LYASE-LIKE PROTEIN-RELATED"/>
    <property type="match status" value="1"/>
</dbReference>
<sequence>MNNDNYRAEYYKIKMIEPLKKTTREYRENLLKKVGYNLFYIDSEDVFIDLLTDSGTSAMS</sequence>
<dbReference type="PANTHER" id="PTHR32325:SF4">
    <property type="entry name" value="TRYPTOPHANASE"/>
    <property type="match status" value="1"/>
</dbReference>
<dbReference type="InterPro" id="IPR015424">
    <property type="entry name" value="PyrdxlP-dep_Trfase"/>
</dbReference>
<dbReference type="SUPFAM" id="SSF53383">
    <property type="entry name" value="PLP-dependent transferases"/>
    <property type="match status" value="1"/>
</dbReference>